<proteinExistence type="predicted"/>
<feature type="compositionally biased region" description="Basic and acidic residues" evidence="1">
    <location>
        <begin position="19"/>
        <end position="31"/>
    </location>
</feature>
<feature type="region of interest" description="Disordered" evidence="1">
    <location>
        <begin position="1"/>
        <end position="110"/>
    </location>
</feature>
<gene>
    <name evidence="2" type="ORF">NDI79_18130</name>
</gene>
<comment type="caution">
    <text evidence="2">The sequence shown here is derived from an EMBL/GenBank/DDBJ whole genome shotgun (WGS) entry which is preliminary data.</text>
</comment>
<feature type="compositionally biased region" description="Basic and acidic residues" evidence="1">
    <location>
        <begin position="66"/>
        <end position="94"/>
    </location>
</feature>
<dbReference type="Proteomes" id="UP001254813">
    <property type="component" value="Unassembled WGS sequence"/>
</dbReference>
<evidence type="ECO:0000313" key="3">
    <source>
        <dbReference type="Proteomes" id="UP001254813"/>
    </source>
</evidence>
<keyword evidence="3" id="KW-1185">Reference proteome</keyword>
<name>A0ABU2G5M7_9EURY</name>
<organism evidence="2 3">
    <name type="scientific">Halogeometricum luteum</name>
    <dbReference type="NCBI Taxonomy" id="2950537"/>
    <lineage>
        <taxon>Archaea</taxon>
        <taxon>Methanobacteriati</taxon>
        <taxon>Methanobacteriota</taxon>
        <taxon>Stenosarchaea group</taxon>
        <taxon>Halobacteria</taxon>
        <taxon>Halobacteriales</taxon>
        <taxon>Haloferacaceae</taxon>
        <taxon>Halogeometricum</taxon>
    </lineage>
</organism>
<dbReference type="EMBL" id="JAMQOQ010000005">
    <property type="protein sequence ID" value="MDS0296097.1"/>
    <property type="molecule type" value="Genomic_DNA"/>
</dbReference>
<accession>A0ABU2G5M7</accession>
<feature type="compositionally biased region" description="Polar residues" evidence="1">
    <location>
        <begin position="51"/>
        <end position="65"/>
    </location>
</feature>
<evidence type="ECO:0000256" key="1">
    <source>
        <dbReference type="SAM" id="MobiDB-lite"/>
    </source>
</evidence>
<sequence length="110" mass="12269">MSPDLPPGAVRAFYGTPQHETRSSTDAERARVASVSSPPTDRELRSYAERSASTPTEGRTGTNSDSDSRRSNPEERRAHADTLRRRAERERTDEESPASRLGARGIMVRW</sequence>
<evidence type="ECO:0000313" key="2">
    <source>
        <dbReference type="EMBL" id="MDS0296097.1"/>
    </source>
</evidence>
<dbReference type="RefSeq" id="WP_310930082.1">
    <property type="nucleotide sequence ID" value="NZ_JAMQOQ010000005.1"/>
</dbReference>
<protein>
    <submittedName>
        <fullName evidence="2">Uncharacterized protein</fullName>
    </submittedName>
</protein>
<reference evidence="2 3" key="1">
    <citation type="submission" date="2022-06" db="EMBL/GenBank/DDBJ databases">
        <title>Halogeometricum sp. a new haloarchaeum isolate from saline soil.</title>
        <authorList>
            <person name="Strakova D."/>
            <person name="Galisteo C."/>
            <person name="Sanchez-Porro C."/>
            <person name="Ventosa A."/>
        </authorList>
    </citation>
    <scope>NUCLEOTIDE SEQUENCE [LARGE SCALE GENOMIC DNA]</scope>
    <source>
        <strain evidence="3">S3BR25-2</strain>
    </source>
</reference>